<protein>
    <submittedName>
        <fullName evidence="1">Uncharacterized protein</fullName>
    </submittedName>
</protein>
<proteinExistence type="predicted"/>
<reference evidence="1" key="5">
    <citation type="journal article" date="2021" name="G3 (Bethesda)">
        <title>Aegilops tauschii genome assembly Aet v5.0 features greater sequence contiguity and improved annotation.</title>
        <authorList>
            <person name="Wang L."/>
            <person name="Zhu T."/>
            <person name="Rodriguez J.C."/>
            <person name="Deal K.R."/>
            <person name="Dubcovsky J."/>
            <person name="McGuire P.E."/>
            <person name="Lux T."/>
            <person name="Spannagl M."/>
            <person name="Mayer K.F.X."/>
            <person name="Baldrich P."/>
            <person name="Meyers B.C."/>
            <person name="Huo N."/>
            <person name="Gu Y.Q."/>
            <person name="Zhou H."/>
            <person name="Devos K.M."/>
            <person name="Bennetzen J.L."/>
            <person name="Unver T."/>
            <person name="Budak H."/>
            <person name="Gulick P.J."/>
            <person name="Galiba G."/>
            <person name="Kalapos B."/>
            <person name="Nelson D.R."/>
            <person name="Li P."/>
            <person name="You F.M."/>
            <person name="Luo M.C."/>
            <person name="Dvorak J."/>
        </authorList>
    </citation>
    <scope>NUCLEOTIDE SEQUENCE [LARGE SCALE GENOMIC DNA]</scope>
    <source>
        <strain evidence="1">cv. AL8/78</strain>
    </source>
</reference>
<sequence length="38" mass="4455">MKSNPFFLITGAYLYRRLCNMKKHSCLSKNRFILTSTA</sequence>
<keyword evidence="2" id="KW-1185">Reference proteome</keyword>
<dbReference type="Proteomes" id="UP000015105">
    <property type="component" value="Chromosome 2D"/>
</dbReference>
<dbReference type="AlphaFoldDB" id="A0A453CXF3"/>
<name>A0A453CXF3_AEGTS</name>
<reference evidence="2" key="1">
    <citation type="journal article" date="2014" name="Science">
        <title>Ancient hybridizations among the ancestral genomes of bread wheat.</title>
        <authorList>
            <consortium name="International Wheat Genome Sequencing Consortium,"/>
            <person name="Marcussen T."/>
            <person name="Sandve S.R."/>
            <person name="Heier L."/>
            <person name="Spannagl M."/>
            <person name="Pfeifer M."/>
            <person name="Jakobsen K.S."/>
            <person name="Wulff B.B."/>
            <person name="Steuernagel B."/>
            <person name="Mayer K.F."/>
            <person name="Olsen O.A."/>
        </authorList>
    </citation>
    <scope>NUCLEOTIDE SEQUENCE [LARGE SCALE GENOMIC DNA]</scope>
    <source>
        <strain evidence="2">cv. AL8/78</strain>
    </source>
</reference>
<evidence type="ECO:0000313" key="2">
    <source>
        <dbReference type="Proteomes" id="UP000015105"/>
    </source>
</evidence>
<accession>A0A453CXF3</accession>
<reference evidence="1" key="3">
    <citation type="journal article" date="2017" name="Nature">
        <title>Genome sequence of the progenitor of the wheat D genome Aegilops tauschii.</title>
        <authorList>
            <person name="Luo M.C."/>
            <person name="Gu Y.Q."/>
            <person name="Puiu D."/>
            <person name="Wang H."/>
            <person name="Twardziok S.O."/>
            <person name="Deal K.R."/>
            <person name="Huo N."/>
            <person name="Zhu T."/>
            <person name="Wang L."/>
            <person name="Wang Y."/>
            <person name="McGuire P.E."/>
            <person name="Liu S."/>
            <person name="Long H."/>
            <person name="Ramasamy R.K."/>
            <person name="Rodriguez J.C."/>
            <person name="Van S.L."/>
            <person name="Yuan L."/>
            <person name="Wang Z."/>
            <person name="Xia Z."/>
            <person name="Xiao L."/>
            <person name="Anderson O.D."/>
            <person name="Ouyang S."/>
            <person name="Liang Y."/>
            <person name="Zimin A.V."/>
            <person name="Pertea G."/>
            <person name="Qi P."/>
            <person name="Bennetzen J.L."/>
            <person name="Dai X."/>
            <person name="Dawson M.W."/>
            <person name="Muller H.G."/>
            <person name="Kugler K."/>
            <person name="Rivarola-Duarte L."/>
            <person name="Spannagl M."/>
            <person name="Mayer K.F.X."/>
            <person name="Lu F.H."/>
            <person name="Bevan M.W."/>
            <person name="Leroy P."/>
            <person name="Li P."/>
            <person name="You F.M."/>
            <person name="Sun Q."/>
            <person name="Liu Z."/>
            <person name="Lyons E."/>
            <person name="Wicker T."/>
            <person name="Salzberg S.L."/>
            <person name="Devos K.M."/>
            <person name="Dvorak J."/>
        </authorList>
    </citation>
    <scope>NUCLEOTIDE SEQUENCE [LARGE SCALE GENOMIC DNA]</scope>
    <source>
        <strain evidence="1">cv. AL8/78</strain>
    </source>
</reference>
<dbReference type="Gramene" id="AET2Gv20999100.4">
    <property type="protein sequence ID" value="AET2Gv20999100.4"/>
    <property type="gene ID" value="AET2Gv20999100"/>
</dbReference>
<reference evidence="2" key="2">
    <citation type="journal article" date="2017" name="Nat. Plants">
        <title>The Aegilops tauschii genome reveals multiple impacts of transposons.</title>
        <authorList>
            <person name="Zhao G."/>
            <person name="Zou C."/>
            <person name="Li K."/>
            <person name="Wang K."/>
            <person name="Li T."/>
            <person name="Gao L."/>
            <person name="Zhang X."/>
            <person name="Wang H."/>
            <person name="Yang Z."/>
            <person name="Liu X."/>
            <person name="Jiang W."/>
            <person name="Mao L."/>
            <person name="Kong X."/>
            <person name="Jiao Y."/>
            <person name="Jia J."/>
        </authorList>
    </citation>
    <scope>NUCLEOTIDE SEQUENCE [LARGE SCALE GENOMIC DNA]</scope>
    <source>
        <strain evidence="2">cv. AL8/78</strain>
    </source>
</reference>
<reference evidence="1" key="4">
    <citation type="submission" date="2019-03" db="UniProtKB">
        <authorList>
            <consortium name="EnsemblPlants"/>
        </authorList>
    </citation>
    <scope>IDENTIFICATION</scope>
</reference>
<organism evidence="1 2">
    <name type="scientific">Aegilops tauschii subsp. strangulata</name>
    <name type="common">Goatgrass</name>
    <dbReference type="NCBI Taxonomy" id="200361"/>
    <lineage>
        <taxon>Eukaryota</taxon>
        <taxon>Viridiplantae</taxon>
        <taxon>Streptophyta</taxon>
        <taxon>Embryophyta</taxon>
        <taxon>Tracheophyta</taxon>
        <taxon>Spermatophyta</taxon>
        <taxon>Magnoliopsida</taxon>
        <taxon>Liliopsida</taxon>
        <taxon>Poales</taxon>
        <taxon>Poaceae</taxon>
        <taxon>BOP clade</taxon>
        <taxon>Pooideae</taxon>
        <taxon>Triticodae</taxon>
        <taxon>Triticeae</taxon>
        <taxon>Triticinae</taxon>
        <taxon>Aegilops</taxon>
    </lineage>
</organism>
<evidence type="ECO:0000313" key="1">
    <source>
        <dbReference type="EnsemblPlants" id="AET2Gv20999100.4"/>
    </source>
</evidence>
<dbReference type="EnsemblPlants" id="AET2Gv20999100.4">
    <property type="protein sequence ID" value="AET2Gv20999100.4"/>
    <property type="gene ID" value="AET2Gv20999100"/>
</dbReference>